<dbReference type="PROSITE" id="PS50949">
    <property type="entry name" value="HTH_GNTR"/>
    <property type="match status" value="1"/>
</dbReference>
<protein>
    <submittedName>
        <fullName evidence="5">GntR family transcriptional regulator</fullName>
    </submittedName>
</protein>
<evidence type="ECO:0000313" key="6">
    <source>
        <dbReference type="Proteomes" id="UP001219605"/>
    </source>
</evidence>
<feature type="domain" description="HTH gntR-type" evidence="4">
    <location>
        <begin position="9"/>
        <end position="77"/>
    </location>
</feature>
<dbReference type="SMART" id="SM00345">
    <property type="entry name" value="HTH_GNTR"/>
    <property type="match status" value="1"/>
</dbReference>
<reference evidence="5 6" key="1">
    <citation type="submission" date="2023-02" db="EMBL/GenBank/DDBJ databases">
        <authorList>
            <person name="Mo P."/>
        </authorList>
    </citation>
    <scope>NUCLEOTIDE SEQUENCE [LARGE SCALE GENOMIC DNA]</scope>
    <source>
        <strain evidence="5 6">HUAS 3</strain>
    </source>
</reference>
<dbReference type="SUPFAM" id="SSF46785">
    <property type="entry name" value="Winged helix' DNA-binding domain"/>
    <property type="match status" value="1"/>
</dbReference>
<accession>A0ABY7ZRV3</accession>
<name>A0ABY7ZRV3_9ACTN</name>
<dbReference type="Pfam" id="PF00392">
    <property type="entry name" value="GntR"/>
    <property type="match status" value="1"/>
</dbReference>
<gene>
    <name evidence="5" type="ORF">PVK37_01680</name>
</gene>
<dbReference type="PRINTS" id="PR00035">
    <property type="entry name" value="HTHGNTR"/>
</dbReference>
<dbReference type="InterPro" id="IPR000524">
    <property type="entry name" value="Tscrpt_reg_HTH_GntR"/>
</dbReference>
<evidence type="ECO:0000313" key="5">
    <source>
        <dbReference type="EMBL" id="WDZ85203.1"/>
    </source>
</evidence>
<dbReference type="InterPro" id="IPR036390">
    <property type="entry name" value="WH_DNA-bd_sf"/>
</dbReference>
<dbReference type="RefSeq" id="WP_275031900.1">
    <property type="nucleotide sequence ID" value="NZ_CP118615.1"/>
</dbReference>
<sequence length="138" mass="15142">MRIDPRSHTPVYIQLADLLREQIESGKVPPGSVLASETRLSQEHGIGRESVRMAVAILRSEGLVSTSRGRGTWVREVPQRDEVELTPGGSAIARMPSSHERREMDLDEGVPVLEIRDAAGDVQVLPADKAQIIRPTSD</sequence>
<dbReference type="InterPro" id="IPR050679">
    <property type="entry name" value="Bact_HTH_transcr_reg"/>
</dbReference>
<keyword evidence="6" id="KW-1185">Reference proteome</keyword>
<evidence type="ECO:0000259" key="4">
    <source>
        <dbReference type="PROSITE" id="PS50949"/>
    </source>
</evidence>
<evidence type="ECO:0000256" key="1">
    <source>
        <dbReference type="ARBA" id="ARBA00023015"/>
    </source>
</evidence>
<dbReference type="PANTHER" id="PTHR44846">
    <property type="entry name" value="MANNOSYL-D-GLYCERATE TRANSPORT/METABOLISM SYSTEM REPRESSOR MNGR-RELATED"/>
    <property type="match status" value="1"/>
</dbReference>
<dbReference type="EMBL" id="CP118615">
    <property type="protein sequence ID" value="WDZ85203.1"/>
    <property type="molecule type" value="Genomic_DNA"/>
</dbReference>
<keyword evidence="2" id="KW-0238">DNA-binding</keyword>
<keyword evidence="1" id="KW-0805">Transcription regulation</keyword>
<evidence type="ECO:0000256" key="2">
    <source>
        <dbReference type="ARBA" id="ARBA00023125"/>
    </source>
</evidence>
<dbReference type="Gene3D" id="1.10.10.10">
    <property type="entry name" value="Winged helix-like DNA-binding domain superfamily/Winged helix DNA-binding domain"/>
    <property type="match status" value="1"/>
</dbReference>
<organism evidence="5 6">
    <name type="scientific">Micromonospora cathayae</name>
    <dbReference type="NCBI Taxonomy" id="3028804"/>
    <lineage>
        <taxon>Bacteria</taxon>
        <taxon>Bacillati</taxon>
        <taxon>Actinomycetota</taxon>
        <taxon>Actinomycetes</taxon>
        <taxon>Micromonosporales</taxon>
        <taxon>Micromonosporaceae</taxon>
        <taxon>Micromonospora</taxon>
    </lineage>
</organism>
<dbReference type="Proteomes" id="UP001219605">
    <property type="component" value="Chromosome"/>
</dbReference>
<evidence type="ECO:0000256" key="3">
    <source>
        <dbReference type="ARBA" id="ARBA00023163"/>
    </source>
</evidence>
<dbReference type="InterPro" id="IPR036388">
    <property type="entry name" value="WH-like_DNA-bd_sf"/>
</dbReference>
<keyword evidence="3" id="KW-0804">Transcription</keyword>
<proteinExistence type="predicted"/>
<dbReference type="PANTHER" id="PTHR44846:SF17">
    <property type="entry name" value="GNTR-FAMILY TRANSCRIPTIONAL REGULATOR"/>
    <property type="match status" value="1"/>
</dbReference>
<dbReference type="CDD" id="cd07377">
    <property type="entry name" value="WHTH_GntR"/>
    <property type="match status" value="1"/>
</dbReference>